<evidence type="ECO:0000313" key="3">
    <source>
        <dbReference type="Proteomes" id="UP000077755"/>
    </source>
</evidence>
<dbReference type="InterPro" id="IPR014710">
    <property type="entry name" value="RmlC-like_jellyroll"/>
</dbReference>
<reference evidence="2" key="2">
    <citation type="submission" date="2022-03" db="EMBL/GenBank/DDBJ databases">
        <title>Draft title - Genomic analysis of global carrot germplasm unveils the trajectory of domestication and the origin of high carotenoid orange carrot.</title>
        <authorList>
            <person name="Iorizzo M."/>
            <person name="Ellison S."/>
            <person name="Senalik D."/>
            <person name="Macko-Podgorni A."/>
            <person name="Grzebelus D."/>
            <person name="Bostan H."/>
            <person name="Rolling W."/>
            <person name="Curaba J."/>
            <person name="Simon P."/>
        </authorList>
    </citation>
    <scope>NUCLEOTIDE SEQUENCE</scope>
    <source>
        <tissue evidence="2">Leaf</tissue>
    </source>
</reference>
<organism evidence="2 3">
    <name type="scientific">Daucus carota subsp. sativus</name>
    <name type="common">Carrot</name>
    <dbReference type="NCBI Taxonomy" id="79200"/>
    <lineage>
        <taxon>Eukaryota</taxon>
        <taxon>Viridiplantae</taxon>
        <taxon>Streptophyta</taxon>
        <taxon>Embryophyta</taxon>
        <taxon>Tracheophyta</taxon>
        <taxon>Spermatophyta</taxon>
        <taxon>Magnoliopsida</taxon>
        <taxon>eudicotyledons</taxon>
        <taxon>Gunneridae</taxon>
        <taxon>Pentapetalae</taxon>
        <taxon>asterids</taxon>
        <taxon>campanulids</taxon>
        <taxon>Apiales</taxon>
        <taxon>Apiaceae</taxon>
        <taxon>Apioideae</taxon>
        <taxon>Scandiceae</taxon>
        <taxon>Daucinae</taxon>
        <taxon>Daucus</taxon>
        <taxon>Daucus sect. Daucus</taxon>
    </lineage>
</organism>
<dbReference type="InterPro" id="IPR011051">
    <property type="entry name" value="RmlC_Cupin_sf"/>
</dbReference>
<dbReference type="PANTHER" id="PTHR33387:SF3">
    <property type="entry name" value="DUF985 DOMAIN-CONTAINING PROTEIN"/>
    <property type="match status" value="1"/>
</dbReference>
<dbReference type="AlphaFoldDB" id="A0AAF0WU71"/>
<evidence type="ECO:0000259" key="1">
    <source>
        <dbReference type="Pfam" id="PF06172"/>
    </source>
</evidence>
<sequence>MEITTSQIIEKFNLKANPEGGFYTETFRDKSLILSTSQLPSQYKVDRPISTNIYFLVPSGSVSLIHRIPCSETWNFYLGDPLTVVELNETDGCVKLTDLGSNIIEEDQLLQYTVPPNVWFGAFPANDFKIVTNNAIEKNPPMDAEKHYSLVGCTCAPAFEFADFELAKHSDLVSRFPAHKSLISLLSLPG</sequence>
<proteinExistence type="predicted"/>
<dbReference type="EMBL" id="CP093345">
    <property type="protein sequence ID" value="WOG94195.1"/>
    <property type="molecule type" value="Genomic_DNA"/>
</dbReference>
<reference evidence="2" key="1">
    <citation type="journal article" date="2016" name="Nat. Genet.">
        <title>A high-quality carrot genome assembly provides new insights into carotenoid accumulation and asterid genome evolution.</title>
        <authorList>
            <person name="Iorizzo M."/>
            <person name="Ellison S."/>
            <person name="Senalik D."/>
            <person name="Zeng P."/>
            <person name="Satapoomin P."/>
            <person name="Huang J."/>
            <person name="Bowman M."/>
            <person name="Iovene M."/>
            <person name="Sanseverino W."/>
            <person name="Cavagnaro P."/>
            <person name="Yildiz M."/>
            <person name="Macko-Podgorni A."/>
            <person name="Moranska E."/>
            <person name="Grzebelus E."/>
            <person name="Grzebelus D."/>
            <person name="Ashrafi H."/>
            <person name="Zheng Z."/>
            <person name="Cheng S."/>
            <person name="Spooner D."/>
            <person name="Van Deynze A."/>
            <person name="Simon P."/>
        </authorList>
    </citation>
    <scope>NUCLEOTIDE SEQUENCE</scope>
    <source>
        <tissue evidence="2">Leaf</tissue>
    </source>
</reference>
<feature type="domain" description="DUF985" evidence="1">
    <location>
        <begin position="7"/>
        <end position="167"/>
    </location>
</feature>
<dbReference type="SUPFAM" id="SSF51182">
    <property type="entry name" value="RmlC-like cupins"/>
    <property type="match status" value="1"/>
</dbReference>
<dbReference type="InterPro" id="IPR009327">
    <property type="entry name" value="Cupin_DUF985"/>
</dbReference>
<evidence type="ECO:0000313" key="2">
    <source>
        <dbReference type="EMBL" id="WOG94195.1"/>
    </source>
</evidence>
<keyword evidence="3" id="KW-1185">Reference proteome</keyword>
<dbReference type="Proteomes" id="UP000077755">
    <property type="component" value="Chromosome 3"/>
</dbReference>
<protein>
    <recommendedName>
        <fullName evidence="1">DUF985 domain-containing protein</fullName>
    </recommendedName>
</protein>
<dbReference type="CDD" id="cd06121">
    <property type="entry name" value="cupin_YML079wp"/>
    <property type="match status" value="1"/>
</dbReference>
<name>A0AAF0WU71_DAUCS</name>
<dbReference type="PANTHER" id="PTHR33387">
    <property type="entry name" value="RMLC-LIKE JELLY ROLL FOLD PROTEIN"/>
    <property type="match status" value="1"/>
</dbReference>
<dbReference type="Pfam" id="PF06172">
    <property type="entry name" value="Cupin_5"/>
    <property type="match status" value="1"/>
</dbReference>
<accession>A0AAF0WU71</accession>
<dbReference type="InterPro" id="IPR039935">
    <property type="entry name" value="YML079W-like"/>
</dbReference>
<gene>
    <name evidence="2" type="ORF">DCAR_0313488</name>
</gene>
<dbReference type="Gene3D" id="2.60.120.10">
    <property type="entry name" value="Jelly Rolls"/>
    <property type="match status" value="1"/>
</dbReference>